<feature type="compositionally biased region" description="Basic and acidic residues" evidence="5">
    <location>
        <begin position="145"/>
        <end position="154"/>
    </location>
</feature>
<dbReference type="Proteomes" id="UP001212411">
    <property type="component" value="Chromosome 3"/>
</dbReference>
<feature type="compositionally biased region" description="Basic residues" evidence="5">
    <location>
        <begin position="532"/>
        <end position="548"/>
    </location>
</feature>
<keyword evidence="4" id="KW-0175">Coiled coil</keyword>
<dbReference type="PANTHER" id="PTHR19336:SF9">
    <property type="entry name" value="SPINDLE POLE BODY PROTEIN PPC89"/>
    <property type="match status" value="1"/>
</dbReference>
<feature type="domain" description="Cep57 centrosome microtubule-binding" evidence="6">
    <location>
        <begin position="705"/>
        <end position="779"/>
    </location>
</feature>
<dbReference type="InterPro" id="IPR024957">
    <property type="entry name" value="Cep57_MT-bd_dom"/>
</dbReference>
<evidence type="ECO:0000256" key="5">
    <source>
        <dbReference type="SAM" id="MobiDB-lite"/>
    </source>
</evidence>
<feature type="region of interest" description="Disordered" evidence="5">
    <location>
        <begin position="566"/>
        <end position="612"/>
    </location>
</feature>
<dbReference type="GeneID" id="80878058"/>
<evidence type="ECO:0000313" key="8">
    <source>
        <dbReference type="EMBL" id="WBW74747.1"/>
    </source>
</evidence>
<feature type="domain" description="PPC89 centrosome localisation" evidence="7">
    <location>
        <begin position="376"/>
        <end position="432"/>
    </location>
</feature>
<feature type="compositionally biased region" description="Polar residues" evidence="5">
    <location>
        <begin position="211"/>
        <end position="223"/>
    </location>
</feature>
<feature type="region of interest" description="Disordered" evidence="5">
    <location>
        <begin position="469"/>
        <end position="502"/>
    </location>
</feature>
<dbReference type="PANTHER" id="PTHR19336">
    <property type="entry name" value="UNCHARACTERIZED DUF1167"/>
    <property type="match status" value="1"/>
</dbReference>
<feature type="region of interest" description="Disordered" evidence="5">
    <location>
        <begin position="145"/>
        <end position="223"/>
    </location>
</feature>
<reference evidence="8 9" key="1">
    <citation type="journal article" date="2023" name="G3 (Bethesda)">
        <title>A high-quality reference genome for the fission yeast Schizosaccharomyces osmophilus.</title>
        <authorList>
            <person name="Jia G.S."/>
            <person name="Zhang W.C."/>
            <person name="Liang Y."/>
            <person name="Liu X.H."/>
            <person name="Rhind N."/>
            <person name="Pidoux A."/>
            <person name="Brysch-Herzberg M."/>
            <person name="Du L.L."/>
        </authorList>
    </citation>
    <scope>NUCLEOTIDE SEQUENCE [LARGE SCALE GENOMIC DNA]</scope>
    <source>
        <strain evidence="8 9">CBS 15793</strain>
    </source>
</reference>
<dbReference type="AlphaFoldDB" id="A0AAF0AXG8"/>
<comment type="subcellular location">
    <subcellularLocation>
        <location evidence="1">Cytoplasm</location>
        <location evidence="1">Cytoskeleton</location>
        <location evidence="1">Microtubule organizing center</location>
    </subcellularLocation>
</comment>
<feature type="coiled-coil region" evidence="4">
    <location>
        <begin position="371"/>
        <end position="440"/>
    </location>
</feature>
<evidence type="ECO:0000256" key="2">
    <source>
        <dbReference type="ARBA" id="ARBA00022490"/>
    </source>
</evidence>
<evidence type="ECO:0000256" key="4">
    <source>
        <dbReference type="SAM" id="Coils"/>
    </source>
</evidence>
<keyword evidence="3" id="KW-0206">Cytoskeleton</keyword>
<dbReference type="EMBL" id="CP115613">
    <property type="protein sequence ID" value="WBW74747.1"/>
    <property type="molecule type" value="Genomic_DNA"/>
</dbReference>
<dbReference type="Pfam" id="PF14197">
    <property type="entry name" value="Cep57_CLD_2"/>
    <property type="match status" value="1"/>
</dbReference>
<name>A0AAF0AXG8_9SCHI</name>
<evidence type="ECO:0000313" key="9">
    <source>
        <dbReference type="Proteomes" id="UP001212411"/>
    </source>
</evidence>
<organism evidence="8 9">
    <name type="scientific">Schizosaccharomyces osmophilus</name>
    <dbReference type="NCBI Taxonomy" id="2545709"/>
    <lineage>
        <taxon>Eukaryota</taxon>
        <taxon>Fungi</taxon>
        <taxon>Dikarya</taxon>
        <taxon>Ascomycota</taxon>
        <taxon>Taphrinomycotina</taxon>
        <taxon>Schizosaccharomycetes</taxon>
        <taxon>Schizosaccharomycetales</taxon>
        <taxon>Schizosaccharomycetaceae</taxon>
        <taxon>Schizosaccharomyces</taxon>
    </lineage>
</organism>
<dbReference type="InterPro" id="IPR051756">
    <property type="entry name" value="Centrosomal_MT-associated"/>
</dbReference>
<accession>A0AAF0AXG8</accession>
<evidence type="ECO:0000256" key="3">
    <source>
        <dbReference type="ARBA" id="ARBA00023212"/>
    </source>
</evidence>
<feature type="compositionally biased region" description="Basic and acidic residues" evidence="5">
    <location>
        <begin position="469"/>
        <end position="498"/>
    </location>
</feature>
<feature type="compositionally biased region" description="Acidic residues" evidence="5">
    <location>
        <begin position="566"/>
        <end position="592"/>
    </location>
</feature>
<dbReference type="KEGG" id="som:SOMG_04587"/>
<feature type="compositionally biased region" description="Basic and acidic residues" evidence="5">
    <location>
        <begin position="186"/>
        <end position="198"/>
    </location>
</feature>
<dbReference type="Pfam" id="PF06657">
    <property type="entry name" value="Cep57_MT_bd"/>
    <property type="match status" value="1"/>
</dbReference>
<feature type="coiled-coil region" evidence="4">
    <location>
        <begin position="298"/>
        <end position="346"/>
    </location>
</feature>
<proteinExistence type="predicted"/>
<dbReference type="InterPro" id="IPR025925">
    <property type="entry name" value="PPC89_CLD"/>
</dbReference>
<sequence length="789" mass="91802">MPDPFDENNVAVDDNIKNMARVGMALDRELNGNTYSYDPKENANPSFAQNKDSFEPFFKETPKSNSINKHFKDFTMNGSVSTLPSVEKPRGRNMNSFEENSFNQLRNRNNLFHIGSPPLSDPGSLNRATEDTSSYRNKFLAAFQRKRDSSKDDEVMLDESPSLLRKGLDQTPLPKRQNRNLLFDSPSERLPKKPETPWRKPGLRFQPTPQPAKQSSRETPSSLKTAAKLMEQLDLDSNDLPYDAHNQTSYRLPNMTNLSQLVQDPATENMTRASQNGRLPNLDTVPIAETDEKLFYAHKALERKLEAMKREQSDYEEEILQLRERIDHLTDAYTREKKRARSLEDRMSKELMTKLGDKESETVDPSIASRLVATAKEKEALLEQVKSIQEQYDHVQQLYKNILLDRESYIMRLSTKVSENHELNSENQKLKERILILEGKQISKEEPMDGKEKNLTDWENKLLVRGEASEGRNRNELKEMKNGSRNKENIAPEKKQQIKPENTNLVKELTKEIEKRKALELKLLALQNHEKPKSHRSKRVHVSPTYNKKKWKKDAVPNFALDSECEWSDESDFLDTEEEEDMEEEEEEEDEAEPPRSNVRRRERFQQKRRPMDDFSRYAEDSYLGEEGLDWSPILQPALNQSKERAESPELPKHILDQVDHIINCKAVHKPETCTVCHGREQVGVGKSSDVWERSEEPLQAADITMRPTQPPEKALKSVTEQLTKELTRLKKQYDKFSKRYHSLIPEYHKRRRQSIKGKLMKTLELMERKSDQIYALHDIHIAETFCEE</sequence>
<dbReference type="GO" id="GO:0005815">
    <property type="term" value="C:microtubule organizing center"/>
    <property type="evidence" value="ECO:0007669"/>
    <property type="project" value="UniProtKB-SubCell"/>
</dbReference>
<gene>
    <name evidence="8" type="primary">ppc89</name>
    <name evidence="8" type="ORF">SOMG_04587</name>
</gene>
<dbReference type="RefSeq" id="XP_056038990.1">
    <property type="nucleotide sequence ID" value="XM_056183369.1"/>
</dbReference>
<protein>
    <submittedName>
        <fullName evidence="8">Spindle pole body protein Ppc89</fullName>
    </submittedName>
</protein>
<feature type="region of interest" description="Disordered" evidence="5">
    <location>
        <begin position="526"/>
        <end position="548"/>
    </location>
</feature>
<evidence type="ECO:0000259" key="6">
    <source>
        <dbReference type="Pfam" id="PF06657"/>
    </source>
</evidence>
<keyword evidence="9" id="KW-1185">Reference proteome</keyword>
<evidence type="ECO:0000256" key="1">
    <source>
        <dbReference type="ARBA" id="ARBA00004267"/>
    </source>
</evidence>
<feature type="coiled-coil region" evidence="4">
    <location>
        <begin position="713"/>
        <end position="740"/>
    </location>
</feature>
<evidence type="ECO:0000259" key="7">
    <source>
        <dbReference type="Pfam" id="PF14197"/>
    </source>
</evidence>
<dbReference type="GO" id="GO:0008017">
    <property type="term" value="F:microtubule binding"/>
    <property type="evidence" value="ECO:0007669"/>
    <property type="project" value="InterPro"/>
</dbReference>
<keyword evidence="2" id="KW-0963">Cytoplasm</keyword>